<dbReference type="AlphaFoldDB" id="A0AAN8W7Q4"/>
<accession>A0AAN8W7Q4</accession>
<keyword evidence="3" id="KW-1185">Reference proteome</keyword>
<dbReference type="PANTHER" id="PTHR14237:SF64">
    <property type="entry name" value="MOLYBDENUM COFACTOR SULFURASE-LIKE PROTEIN"/>
    <property type="match status" value="1"/>
</dbReference>
<evidence type="ECO:0000256" key="1">
    <source>
        <dbReference type="SAM" id="MobiDB-lite"/>
    </source>
</evidence>
<dbReference type="SUPFAM" id="SSF53383">
    <property type="entry name" value="PLP-dependent transferases"/>
    <property type="match status" value="1"/>
</dbReference>
<dbReference type="InterPro" id="IPR015424">
    <property type="entry name" value="PyrdxlP-dep_Trfase"/>
</dbReference>
<evidence type="ECO:0000313" key="3">
    <source>
        <dbReference type="Proteomes" id="UP001370490"/>
    </source>
</evidence>
<feature type="region of interest" description="Disordered" evidence="1">
    <location>
        <begin position="395"/>
        <end position="415"/>
    </location>
</feature>
<sequence>MFSPCIRKASEATFHGYCPCPARFLGLAELHNLNTMSTGSVSKSQQHFAVATASSLHPNTEFTNHESLPSLSESFDYFTRAYPQYLQTDQADQLRAQEYYHLSFSNHVCLDYIGHGLFSYSQQKSHFQTATTASSSSFPVSSEHTSTLGPPLIDISYKSVDFYSHVRYGGHESELELKIRKRIMSFMNISEADYSMVFTANQASAFKILGECYPFQSNRNLLSVYDHENEAIAAISDIAKKRGARFLSANFMWPNMNMQSGKLRKIIVSNKKKRRGLFIFPLQSRVTGARYSYLWMSMAQDNGWHVMLDACALGPKDMDTLGLSLFKPDFLVCPFYKVFGYDPSGFGCLFVKKSSTEVLKDSTIAKSVGIVSIVSAHRPFEFLEDSLIEDIETQQGPSAGVGRNNSTGPSSFSDLSVQKSSHEILKSHEIEEDDKKQKGPLSPEIMELRTAHNSAQYHLRKSSFGGSPDIDFMGLDHADSLGLLLIGMRERYQINWLINALMSLQHPHMETGLPLVRIYGPKIRFDRGPALAFNVFDWKGEKVDPALVQKIADRNKISLSCGFIQNILFPGNFEEKQETMLETRTTQVERAQGNNKKVKLKAGISVITASLGFLTNFDDIYRLWAFVSRFLDADYVEKEQWRYMALNQQTVVI</sequence>
<evidence type="ECO:0000313" key="2">
    <source>
        <dbReference type="EMBL" id="KAK6947709.1"/>
    </source>
</evidence>
<reference evidence="2 3" key="1">
    <citation type="submission" date="2023-12" db="EMBL/GenBank/DDBJ databases">
        <title>A high-quality genome assembly for Dillenia turbinata (Dilleniales).</title>
        <authorList>
            <person name="Chanderbali A."/>
        </authorList>
    </citation>
    <scope>NUCLEOTIDE SEQUENCE [LARGE SCALE GENOMIC DNA]</scope>
    <source>
        <strain evidence="2">LSX21</strain>
        <tissue evidence="2">Leaf</tissue>
    </source>
</reference>
<proteinExistence type="predicted"/>
<evidence type="ECO:0008006" key="4">
    <source>
        <dbReference type="Google" id="ProtNLM"/>
    </source>
</evidence>
<dbReference type="InterPro" id="IPR015421">
    <property type="entry name" value="PyrdxlP-dep_Trfase_major"/>
</dbReference>
<dbReference type="InterPro" id="IPR015422">
    <property type="entry name" value="PyrdxlP-dep_Trfase_small"/>
</dbReference>
<dbReference type="Gene3D" id="3.40.640.10">
    <property type="entry name" value="Type I PLP-dependent aspartate aminotransferase-like (Major domain)"/>
    <property type="match status" value="1"/>
</dbReference>
<gene>
    <name evidence="2" type="ORF">RJ641_001182</name>
</gene>
<protein>
    <recommendedName>
        <fullName evidence="4">Aminotransferase class V domain-containing protein</fullName>
    </recommendedName>
</protein>
<organism evidence="2 3">
    <name type="scientific">Dillenia turbinata</name>
    <dbReference type="NCBI Taxonomy" id="194707"/>
    <lineage>
        <taxon>Eukaryota</taxon>
        <taxon>Viridiplantae</taxon>
        <taxon>Streptophyta</taxon>
        <taxon>Embryophyta</taxon>
        <taxon>Tracheophyta</taxon>
        <taxon>Spermatophyta</taxon>
        <taxon>Magnoliopsida</taxon>
        <taxon>eudicotyledons</taxon>
        <taxon>Gunneridae</taxon>
        <taxon>Pentapetalae</taxon>
        <taxon>Dilleniales</taxon>
        <taxon>Dilleniaceae</taxon>
        <taxon>Dillenia</taxon>
    </lineage>
</organism>
<comment type="caution">
    <text evidence="2">The sequence shown here is derived from an EMBL/GenBank/DDBJ whole genome shotgun (WGS) entry which is preliminary data.</text>
</comment>
<dbReference type="EMBL" id="JBAMMX010000001">
    <property type="protein sequence ID" value="KAK6947709.1"/>
    <property type="molecule type" value="Genomic_DNA"/>
</dbReference>
<dbReference type="Proteomes" id="UP001370490">
    <property type="component" value="Unassembled WGS sequence"/>
</dbReference>
<name>A0AAN8W7Q4_9MAGN</name>
<dbReference type="Gene3D" id="3.90.1150.10">
    <property type="entry name" value="Aspartate Aminotransferase, domain 1"/>
    <property type="match status" value="1"/>
</dbReference>
<dbReference type="PANTHER" id="PTHR14237">
    <property type="entry name" value="MOLYBDOPTERIN COFACTOR SULFURASE MOSC"/>
    <property type="match status" value="1"/>
</dbReference>